<name>A0ABQ4TS40_9HYPH</name>
<dbReference type="CDD" id="cd07313">
    <property type="entry name" value="terB_like_2"/>
    <property type="match status" value="1"/>
</dbReference>
<dbReference type="Gene3D" id="1.10.3680.10">
    <property type="entry name" value="TerB-like"/>
    <property type="match status" value="1"/>
</dbReference>
<dbReference type="Pfam" id="PF05099">
    <property type="entry name" value="TerB"/>
    <property type="match status" value="1"/>
</dbReference>
<comment type="caution">
    <text evidence="2">The sequence shown here is derived from an EMBL/GenBank/DDBJ whole genome shotgun (WGS) entry which is preliminary data.</text>
</comment>
<keyword evidence="3" id="KW-1185">Reference proteome</keyword>
<dbReference type="RefSeq" id="WP_238232770.1">
    <property type="nucleotide sequence ID" value="NZ_BPRA01000024.1"/>
</dbReference>
<protein>
    <recommendedName>
        <fullName evidence="1">Co-chaperone DjlA N-terminal domain-containing protein</fullName>
    </recommendedName>
</protein>
<accession>A0ABQ4TS40</accession>
<feature type="domain" description="Co-chaperone DjlA N-terminal" evidence="1">
    <location>
        <begin position="33"/>
        <end position="149"/>
    </location>
</feature>
<sequence length="166" mass="17366">MALFARLISYASAAFGSGRSAQGTDAATEGDEHLAATALLVHVARADGVLDPAESERLTRLVRSRYAATESEANELISRAAAFDAETRDMSSLVELIGREGGSAERERILTMAWSVAGADGEVHEFEEALVWRLGKLLGLDEAAIGLARANARTAGDAPAADAIAP</sequence>
<evidence type="ECO:0000313" key="2">
    <source>
        <dbReference type="EMBL" id="GJE57483.1"/>
    </source>
</evidence>
<gene>
    <name evidence="2" type="ORF">EKPJFOCH_3999</name>
</gene>
<dbReference type="EMBL" id="BPRA01000024">
    <property type="protein sequence ID" value="GJE57483.1"/>
    <property type="molecule type" value="Genomic_DNA"/>
</dbReference>
<organism evidence="2 3">
    <name type="scientific">Methylobacterium thuringiense</name>
    <dbReference type="NCBI Taxonomy" id="1003091"/>
    <lineage>
        <taxon>Bacteria</taxon>
        <taxon>Pseudomonadati</taxon>
        <taxon>Pseudomonadota</taxon>
        <taxon>Alphaproteobacteria</taxon>
        <taxon>Hyphomicrobiales</taxon>
        <taxon>Methylobacteriaceae</taxon>
        <taxon>Methylobacterium</taxon>
    </lineage>
</organism>
<dbReference type="InterPro" id="IPR007791">
    <property type="entry name" value="DjlA_N"/>
</dbReference>
<dbReference type="SUPFAM" id="SSF158682">
    <property type="entry name" value="TerB-like"/>
    <property type="match status" value="1"/>
</dbReference>
<dbReference type="InterPro" id="IPR029024">
    <property type="entry name" value="TerB-like"/>
</dbReference>
<dbReference type="Proteomes" id="UP001055101">
    <property type="component" value="Unassembled WGS sequence"/>
</dbReference>
<reference evidence="2" key="2">
    <citation type="submission" date="2021-08" db="EMBL/GenBank/DDBJ databases">
        <authorList>
            <person name="Tani A."/>
            <person name="Ola A."/>
            <person name="Ogura Y."/>
            <person name="Katsura K."/>
            <person name="Hayashi T."/>
        </authorList>
    </citation>
    <scope>NUCLEOTIDE SEQUENCE</scope>
    <source>
        <strain evidence="2">DSM 23674</strain>
    </source>
</reference>
<evidence type="ECO:0000259" key="1">
    <source>
        <dbReference type="Pfam" id="PF05099"/>
    </source>
</evidence>
<reference evidence="2" key="1">
    <citation type="journal article" date="2021" name="Front. Microbiol.">
        <title>Comprehensive Comparative Genomics and Phenotyping of Methylobacterium Species.</title>
        <authorList>
            <person name="Alessa O."/>
            <person name="Ogura Y."/>
            <person name="Fujitani Y."/>
            <person name="Takami H."/>
            <person name="Hayashi T."/>
            <person name="Sahin N."/>
            <person name="Tani A."/>
        </authorList>
    </citation>
    <scope>NUCLEOTIDE SEQUENCE</scope>
    <source>
        <strain evidence="2">DSM 23674</strain>
    </source>
</reference>
<evidence type="ECO:0000313" key="3">
    <source>
        <dbReference type="Proteomes" id="UP001055101"/>
    </source>
</evidence>
<proteinExistence type="predicted"/>